<proteinExistence type="predicted"/>
<dbReference type="InterPro" id="IPR011611">
    <property type="entry name" value="PfkB_dom"/>
</dbReference>
<sequence>MQKKVDVTCIGQACIDVLIGWKYKEITLQEKERKVSSETTIAVGGDGANLSLILARMGIGVEFISTLADDSAGDIICGQMKRAGVILKKPVRTGRTQIVSVFVPENRERSFIFGGQDYPDFSISPEMVQNCRILSLNSLLRPPLLNPENVLCAVKSAHEAGAIVCADIYTRWEITDLDQYAGAFRYMDYFFLNEDEAKLYSGQKDAREAARIFSGMGVRTVLVKLGEKGCLVIQNGQEFHYPAVRPETVQDTTGAGDSFMAGFEIGLLEQRSLEECCRIGARAAAACIARTGAVAGIYSRSQIMDDSPVELTRAKNKEVW</sequence>
<name>A0A949K5H8_9FIRM</name>
<keyword evidence="5" id="KW-1185">Reference proteome</keyword>
<evidence type="ECO:0000313" key="5">
    <source>
        <dbReference type="Proteomes" id="UP000712157"/>
    </source>
</evidence>
<reference evidence="4" key="1">
    <citation type="submission" date="2021-06" db="EMBL/GenBank/DDBJ databases">
        <title>Description of novel taxa of the family Lachnospiraceae.</title>
        <authorList>
            <person name="Chaplin A.V."/>
            <person name="Sokolova S.R."/>
            <person name="Pikina A.P."/>
            <person name="Korzhanova M."/>
            <person name="Belova V."/>
            <person name="Korostin D."/>
            <person name="Efimov B.A."/>
        </authorList>
    </citation>
    <scope>NUCLEOTIDE SEQUENCE</scope>
    <source>
        <strain evidence="4">ASD5720</strain>
    </source>
</reference>
<dbReference type="Gene3D" id="3.40.1190.20">
    <property type="match status" value="1"/>
</dbReference>
<dbReference type="RefSeq" id="WP_238720224.1">
    <property type="nucleotide sequence ID" value="NZ_JAHQCW010000001.1"/>
</dbReference>
<organism evidence="4 5">
    <name type="scientific">Diplocloster agilis</name>
    <dbReference type="NCBI Taxonomy" id="2850323"/>
    <lineage>
        <taxon>Bacteria</taxon>
        <taxon>Bacillati</taxon>
        <taxon>Bacillota</taxon>
        <taxon>Clostridia</taxon>
        <taxon>Lachnospirales</taxon>
        <taxon>Lachnospiraceae</taxon>
        <taxon>Diplocloster</taxon>
    </lineage>
</organism>
<dbReference type="EMBL" id="JAHQCW010000001">
    <property type="protein sequence ID" value="MBU9734992.1"/>
    <property type="molecule type" value="Genomic_DNA"/>
</dbReference>
<dbReference type="GO" id="GO:0006796">
    <property type="term" value="P:phosphate-containing compound metabolic process"/>
    <property type="evidence" value="ECO:0007669"/>
    <property type="project" value="UniProtKB-ARBA"/>
</dbReference>
<evidence type="ECO:0000256" key="2">
    <source>
        <dbReference type="ARBA" id="ARBA00022777"/>
    </source>
</evidence>
<feature type="domain" description="Carbohydrate kinase PfkB" evidence="3">
    <location>
        <begin position="6"/>
        <end position="295"/>
    </location>
</feature>
<dbReference type="SUPFAM" id="SSF53613">
    <property type="entry name" value="Ribokinase-like"/>
    <property type="match status" value="1"/>
</dbReference>
<dbReference type="PRINTS" id="PR00990">
    <property type="entry name" value="RIBOKINASE"/>
</dbReference>
<dbReference type="Proteomes" id="UP000712157">
    <property type="component" value="Unassembled WGS sequence"/>
</dbReference>
<dbReference type="InterPro" id="IPR002139">
    <property type="entry name" value="Ribo/fructo_kinase"/>
</dbReference>
<keyword evidence="1" id="KW-0808">Transferase</keyword>
<dbReference type="PANTHER" id="PTHR10584:SF166">
    <property type="entry name" value="RIBOKINASE"/>
    <property type="match status" value="1"/>
</dbReference>
<dbReference type="GO" id="GO:0005829">
    <property type="term" value="C:cytosol"/>
    <property type="evidence" value="ECO:0007669"/>
    <property type="project" value="TreeGrafter"/>
</dbReference>
<dbReference type="PANTHER" id="PTHR10584">
    <property type="entry name" value="SUGAR KINASE"/>
    <property type="match status" value="1"/>
</dbReference>
<dbReference type="GO" id="GO:0016301">
    <property type="term" value="F:kinase activity"/>
    <property type="evidence" value="ECO:0007669"/>
    <property type="project" value="UniProtKB-KW"/>
</dbReference>
<comment type="caution">
    <text evidence="4">The sequence shown here is derived from an EMBL/GenBank/DDBJ whole genome shotgun (WGS) entry which is preliminary data.</text>
</comment>
<evidence type="ECO:0000259" key="3">
    <source>
        <dbReference type="Pfam" id="PF00294"/>
    </source>
</evidence>
<protein>
    <submittedName>
        <fullName evidence="4">Carbohydrate kinase family protein</fullName>
    </submittedName>
</protein>
<evidence type="ECO:0000313" key="4">
    <source>
        <dbReference type="EMBL" id="MBU9734992.1"/>
    </source>
</evidence>
<dbReference type="Pfam" id="PF00294">
    <property type="entry name" value="PfkB"/>
    <property type="match status" value="1"/>
</dbReference>
<keyword evidence="2 4" id="KW-0418">Kinase</keyword>
<evidence type="ECO:0000256" key="1">
    <source>
        <dbReference type="ARBA" id="ARBA00022679"/>
    </source>
</evidence>
<accession>A0A949K5H8</accession>
<dbReference type="AlphaFoldDB" id="A0A949K5H8"/>
<dbReference type="InterPro" id="IPR029056">
    <property type="entry name" value="Ribokinase-like"/>
</dbReference>
<gene>
    <name evidence="4" type="ORF">KTH89_00490</name>
</gene>